<accession>A0A087CIX3</accession>
<dbReference type="RefSeq" id="WP_033495546.1">
    <property type="nucleotide sequence ID" value="NZ_JGZI01000007.1"/>
</dbReference>
<reference evidence="1 2" key="1">
    <citation type="submission" date="2014-03" db="EMBL/GenBank/DDBJ databases">
        <title>Genomics of Bifidobacteria.</title>
        <authorList>
            <person name="Ventura M."/>
            <person name="Milani C."/>
            <person name="Lugli G.A."/>
        </authorList>
    </citation>
    <scope>NUCLEOTIDE SEQUENCE [LARGE SCALE GENOMIC DNA]</scope>
    <source>
        <strain evidence="1 2">LMG 21775</strain>
    </source>
</reference>
<protein>
    <submittedName>
        <fullName evidence="1">Uncharacterized protein</fullName>
    </submittedName>
</protein>
<evidence type="ECO:0000313" key="1">
    <source>
        <dbReference type="EMBL" id="KFI83223.1"/>
    </source>
</evidence>
<dbReference type="Proteomes" id="UP000029050">
    <property type="component" value="Unassembled WGS sequence"/>
</dbReference>
<comment type="caution">
    <text evidence="1">The sequence shown here is derived from an EMBL/GenBank/DDBJ whole genome shotgun (WGS) entry which is preliminary data.</text>
</comment>
<gene>
    <name evidence="1" type="ORF">BPSY_0316</name>
</gene>
<name>A0A087CIX3_9BIFI</name>
<proteinExistence type="predicted"/>
<dbReference type="GeneID" id="98301212"/>
<organism evidence="1 2">
    <name type="scientific">Bifidobacterium psychraerophilum</name>
    <dbReference type="NCBI Taxonomy" id="218140"/>
    <lineage>
        <taxon>Bacteria</taxon>
        <taxon>Bacillati</taxon>
        <taxon>Actinomycetota</taxon>
        <taxon>Actinomycetes</taxon>
        <taxon>Bifidobacteriales</taxon>
        <taxon>Bifidobacteriaceae</taxon>
        <taxon>Bifidobacterium</taxon>
    </lineage>
</organism>
<evidence type="ECO:0000313" key="2">
    <source>
        <dbReference type="Proteomes" id="UP000029050"/>
    </source>
</evidence>
<keyword evidence="2" id="KW-1185">Reference proteome</keyword>
<dbReference type="EMBL" id="JGZI01000007">
    <property type="protein sequence ID" value="KFI83223.1"/>
    <property type="molecule type" value="Genomic_DNA"/>
</dbReference>
<dbReference type="AlphaFoldDB" id="A0A087CIX3"/>
<sequence length="81" mass="8880">MDKTLIHSEDLQYLMKSKVMSDDVKNAVMNGLSSYIADAGPAVAGIVARHAISKEYKCDQLDFLILVEEGMQSSTTVKLIC</sequence>